<reference evidence="6" key="1">
    <citation type="journal article" date="2019" name="Int. J. Syst. Evol. Microbiol.">
        <title>The Global Catalogue of Microorganisms (GCM) 10K type strain sequencing project: providing services to taxonomists for standard genome sequencing and annotation.</title>
        <authorList>
            <consortium name="The Broad Institute Genomics Platform"/>
            <consortium name="The Broad Institute Genome Sequencing Center for Infectious Disease"/>
            <person name="Wu L."/>
            <person name="Ma J."/>
        </authorList>
    </citation>
    <scope>NUCLEOTIDE SEQUENCE [LARGE SCALE GENOMIC DNA]</scope>
    <source>
        <strain evidence="6">KCTC 42866</strain>
    </source>
</reference>
<dbReference type="GO" id="GO:0016757">
    <property type="term" value="F:glycosyltransferase activity"/>
    <property type="evidence" value="ECO:0007669"/>
    <property type="project" value="UniProtKB-KW"/>
</dbReference>
<dbReference type="EC" id="2.4.-.-" evidence="5"/>
<evidence type="ECO:0000313" key="6">
    <source>
        <dbReference type="Proteomes" id="UP001597461"/>
    </source>
</evidence>
<keyword evidence="3 5" id="KW-0808">Transferase</keyword>
<dbReference type="InterPro" id="IPR029044">
    <property type="entry name" value="Nucleotide-diphossugar_trans"/>
</dbReference>
<comment type="similarity">
    <text evidence="1">Belongs to the glycosyltransferase 2 family.</text>
</comment>
<dbReference type="Gene3D" id="3.90.550.10">
    <property type="entry name" value="Spore Coat Polysaccharide Biosynthesis Protein SpsA, Chain A"/>
    <property type="match status" value="1"/>
</dbReference>
<evidence type="ECO:0000256" key="2">
    <source>
        <dbReference type="ARBA" id="ARBA00022676"/>
    </source>
</evidence>
<dbReference type="RefSeq" id="WP_379076867.1">
    <property type="nucleotide sequence ID" value="NZ_JBHULL010000007.1"/>
</dbReference>
<organism evidence="5 6">
    <name type="scientific">Pedobacter vanadiisoli</name>
    <dbReference type="NCBI Taxonomy" id="1761975"/>
    <lineage>
        <taxon>Bacteria</taxon>
        <taxon>Pseudomonadati</taxon>
        <taxon>Bacteroidota</taxon>
        <taxon>Sphingobacteriia</taxon>
        <taxon>Sphingobacteriales</taxon>
        <taxon>Sphingobacteriaceae</taxon>
        <taxon>Pedobacter</taxon>
    </lineage>
</organism>
<keyword evidence="2 5" id="KW-0328">Glycosyltransferase</keyword>
<feature type="domain" description="Glycosyltransferase 2-like" evidence="4">
    <location>
        <begin position="6"/>
        <end position="124"/>
    </location>
</feature>
<dbReference type="PANTHER" id="PTHR43179">
    <property type="entry name" value="RHAMNOSYLTRANSFERASE WBBL"/>
    <property type="match status" value="1"/>
</dbReference>
<dbReference type="PANTHER" id="PTHR43179:SF12">
    <property type="entry name" value="GALACTOFURANOSYLTRANSFERASE GLFT2"/>
    <property type="match status" value="1"/>
</dbReference>
<dbReference type="SUPFAM" id="SSF53448">
    <property type="entry name" value="Nucleotide-diphospho-sugar transferases"/>
    <property type="match status" value="1"/>
</dbReference>
<dbReference type="CDD" id="cd00761">
    <property type="entry name" value="Glyco_tranf_GTA_type"/>
    <property type="match status" value="1"/>
</dbReference>
<comment type="caution">
    <text evidence="5">The sequence shown here is derived from an EMBL/GenBank/DDBJ whole genome shotgun (WGS) entry which is preliminary data.</text>
</comment>
<dbReference type="EMBL" id="JBHULL010000007">
    <property type="protein sequence ID" value="MFD2582251.1"/>
    <property type="molecule type" value="Genomic_DNA"/>
</dbReference>
<protein>
    <submittedName>
        <fullName evidence="5">Glycosyltransferase family 2 protein</fullName>
        <ecNumber evidence="5">2.4.-.-</ecNumber>
    </submittedName>
</protein>
<proteinExistence type="inferred from homology"/>
<name>A0ABW5MHG3_9SPHI</name>
<evidence type="ECO:0000256" key="3">
    <source>
        <dbReference type="ARBA" id="ARBA00022679"/>
    </source>
</evidence>
<evidence type="ECO:0000313" key="5">
    <source>
        <dbReference type="EMBL" id="MFD2582251.1"/>
    </source>
</evidence>
<dbReference type="InterPro" id="IPR001173">
    <property type="entry name" value="Glyco_trans_2-like"/>
</dbReference>
<dbReference type="Proteomes" id="UP001597461">
    <property type="component" value="Unassembled WGS sequence"/>
</dbReference>
<dbReference type="Pfam" id="PF00535">
    <property type="entry name" value="Glycos_transf_2"/>
    <property type="match status" value="1"/>
</dbReference>
<evidence type="ECO:0000256" key="1">
    <source>
        <dbReference type="ARBA" id="ARBA00006739"/>
    </source>
</evidence>
<gene>
    <name evidence="5" type="ORF">ACFSR6_07115</name>
</gene>
<keyword evidence="6" id="KW-1185">Reference proteome</keyword>
<evidence type="ECO:0000259" key="4">
    <source>
        <dbReference type="Pfam" id="PF00535"/>
    </source>
</evidence>
<accession>A0ABW5MHG3</accession>
<sequence length="302" mass="34267">MIVDISLIIPTFNRKEALRRTIESISAQECQPEEIFIIDASIPFIPENDSLKRLFPDLKSNILHLPAQQKGSAKQRNQGIELAKHGIIGFADDDIILEPKCIENLYRGLIDNGRCGGINATISNQSFHPLGTVSKLVYWAMGINTAQFLPGKCVGPIITFLPASAQDSDIAQVDWLNTTCTLYRREALPSPVFDEHFTGYSLMEDLALSLRVGKKWTLLNSQHAVIYHNSQPGDEKNNLLIMAEMDLVNRYYIMKYILHHSSFKHKLQLLLQQVFSGIATKHIFKPKYWKAKMKAIQKIRSF</sequence>